<accession>A0ABT3A5W6</accession>
<evidence type="ECO:0000256" key="3">
    <source>
        <dbReference type="ARBA" id="ARBA00012784"/>
    </source>
</evidence>
<reference evidence="8 9" key="1">
    <citation type="submission" date="2022-10" db="EMBL/GenBank/DDBJ databases">
        <title>Aestuariibacter sp. AA17 isolated from Montipora capitata coral fragment.</title>
        <authorList>
            <person name="Emsley S.A."/>
            <person name="Pfannmuller K.M."/>
            <person name="Loughran R.M."/>
            <person name="Shlafstein M."/>
            <person name="Papke E."/>
            <person name="Saw J.H."/>
            <person name="Ushijima B."/>
            <person name="Videau P."/>
        </authorList>
    </citation>
    <scope>NUCLEOTIDE SEQUENCE [LARGE SCALE GENOMIC DNA]</scope>
    <source>
        <strain evidence="8 9">AA17</strain>
    </source>
</reference>
<keyword evidence="9" id="KW-1185">Reference proteome</keyword>
<keyword evidence="4" id="KW-0479">Metal-binding</keyword>
<evidence type="ECO:0000256" key="4">
    <source>
        <dbReference type="ARBA" id="ARBA00022723"/>
    </source>
</evidence>
<gene>
    <name evidence="8" type="primary">add</name>
    <name evidence="8" type="ORF">OE749_04935</name>
</gene>
<evidence type="ECO:0000259" key="7">
    <source>
        <dbReference type="Pfam" id="PF00962"/>
    </source>
</evidence>
<feature type="domain" description="Adenosine deaminase" evidence="7">
    <location>
        <begin position="7"/>
        <end position="328"/>
    </location>
</feature>
<protein>
    <recommendedName>
        <fullName evidence="3">adenosine deaminase</fullName>
        <ecNumber evidence="3">3.5.4.4</ecNumber>
    </recommendedName>
</protein>
<comment type="cofactor">
    <cofactor evidence="1">
        <name>Zn(2+)</name>
        <dbReference type="ChEBI" id="CHEBI:29105"/>
    </cofactor>
</comment>
<dbReference type="Gene3D" id="3.20.20.140">
    <property type="entry name" value="Metal-dependent hydrolases"/>
    <property type="match status" value="1"/>
</dbReference>
<dbReference type="EMBL" id="JAOWKX010000002">
    <property type="protein sequence ID" value="MCV2884033.1"/>
    <property type="molecule type" value="Genomic_DNA"/>
</dbReference>
<dbReference type="SUPFAM" id="SSF51556">
    <property type="entry name" value="Metallo-dependent hydrolases"/>
    <property type="match status" value="1"/>
</dbReference>
<dbReference type="InterPro" id="IPR001365">
    <property type="entry name" value="A_deaminase_dom"/>
</dbReference>
<dbReference type="CDD" id="cd01320">
    <property type="entry name" value="ADA"/>
    <property type="match status" value="1"/>
</dbReference>
<organism evidence="8 9">
    <name type="scientific">Fluctibacter corallii</name>
    <dbReference type="NCBI Taxonomy" id="2984329"/>
    <lineage>
        <taxon>Bacteria</taxon>
        <taxon>Pseudomonadati</taxon>
        <taxon>Pseudomonadota</taxon>
        <taxon>Gammaproteobacteria</taxon>
        <taxon>Alteromonadales</taxon>
        <taxon>Alteromonadaceae</taxon>
        <taxon>Fluctibacter</taxon>
    </lineage>
</organism>
<keyword evidence="6" id="KW-0862">Zinc</keyword>
<dbReference type="GO" id="GO:0016787">
    <property type="term" value="F:hydrolase activity"/>
    <property type="evidence" value="ECO:0007669"/>
    <property type="project" value="UniProtKB-KW"/>
</dbReference>
<proteinExistence type="inferred from homology"/>
<dbReference type="InterPro" id="IPR032466">
    <property type="entry name" value="Metal_Hydrolase"/>
</dbReference>
<dbReference type="InterPro" id="IPR006330">
    <property type="entry name" value="Ado/ade_deaminase"/>
</dbReference>
<dbReference type="Proteomes" id="UP001652504">
    <property type="component" value="Unassembled WGS sequence"/>
</dbReference>
<evidence type="ECO:0000256" key="1">
    <source>
        <dbReference type="ARBA" id="ARBA00001947"/>
    </source>
</evidence>
<comment type="similarity">
    <text evidence="2">Belongs to the metallo-dependent hydrolases superfamily. Adenosine and AMP deaminases family.</text>
</comment>
<dbReference type="RefSeq" id="WP_263711245.1">
    <property type="nucleotide sequence ID" value="NZ_JAOWKX010000002.1"/>
</dbReference>
<dbReference type="EC" id="3.5.4.4" evidence="3"/>
<dbReference type="PANTHER" id="PTHR11409:SF43">
    <property type="entry name" value="ADENOSINE DEAMINASE"/>
    <property type="match status" value="1"/>
</dbReference>
<keyword evidence="5 8" id="KW-0378">Hydrolase</keyword>
<evidence type="ECO:0000313" key="8">
    <source>
        <dbReference type="EMBL" id="MCV2884033.1"/>
    </source>
</evidence>
<comment type="caution">
    <text evidence="8">The sequence shown here is derived from an EMBL/GenBank/DDBJ whole genome shotgun (WGS) entry which is preliminary data.</text>
</comment>
<dbReference type="PANTHER" id="PTHR11409">
    <property type="entry name" value="ADENOSINE DEAMINASE"/>
    <property type="match status" value="1"/>
</dbReference>
<evidence type="ECO:0000256" key="2">
    <source>
        <dbReference type="ARBA" id="ARBA00006676"/>
    </source>
</evidence>
<evidence type="ECO:0000256" key="5">
    <source>
        <dbReference type="ARBA" id="ARBA00022801"/>
    </source>
</evidence>
<name>A0ABT3A5W6_9ALTE</name>
<evidence type="ECO:0000313" key="9">
    <source>
        <dbReference type="Proteomes" id="UP001652504"/>
    </source>
</evidence>
<sequence length="336" mass="36892">MIDYNLPVVDLHRHLDGNIKPQLIRQLAEKYNLPLSDNDQQQLLDMESVSGQLADLVAFLSKLDLGVSMLSTPEACYDVAYANVQDAYSEKLDYVELRFSPHYMANSHGLSMYDVIESVIAGVKDGMKAYPVRVNLIGILSRTNGVNVCMEELKALLHYGAAFCGLDLAGDEVRYPAELFASHFAKGRDAGWKITVHAGEASGPDSIWQAINILGATRIGHGVAAIHDPALMDYMLEHNIAIESCPTSNFQTAAVPALSSHPLPDFVKRGLLVTLNTDDPGVSAIDLAHEYQLARDTFGFTQATLAEIQRNAVNAAFLSETDKQRLFRKTHIHQAV</sequence>
<dbReference type="NCBIfam" id="TIGR01430">
    <property type="entry name" value="aden_deam"/>
    <property type="match status" value="1"/>
</dbReference>
<dbReference type="Pfam" id="PF00962">
    <property type="entry name" value="A_deaminase"/>
    <property type="match status" value="1"/>
</dbReference>
<evidence type="ECO:0000256" key="6">
    <source>
        <dbReference type="ARBA" id="ARBA00022833"/>
    </source>
</evidence>